<protein>
    <submittedName>
        <fullName evidence="2">Uncharacterized protein</fullName>
    </submittedName>
</protein>
<organism evidence="2 3">
    <name type="scientific">Candidatus Sulfuritelmatomonas gaucii</name>
    <dbReference type="NCBI Taxonomy" id="2043161"/>
    <lineage>
        <taxon>Bacteria</taxon>
        <taxon>Pseudomonadati</taxon>
        <taxon>Acidobacteriota</taxon>
        <taxon>Terriglobia</taxon>
        <taxon>Terriglobales</taxon>
        <taxon>Acidobacteriaceae</taxon>
        <taxon>Candidatus Sulfuritelmatomonas</taxon>
    </lineage>
</organism>
<dbReference type="EMBL" id="OKRB01000113">
    <property type="protein sequence ID" value="SPE26308.1"/>
    <property type="molecule type" value="Genomic_DNA"/>
</dbReference>
<sequence length="39" mass="4235">MAHLSLGSAPQIGHWNSSEKSKPAMPVFYRDSAGDDAQF</sequence>
<reference evidence="3" key="1">
    <citation type="submission" date="2018-02" db="EMBL/GenBank/DDBJ databases">
        <authorList>
            <person name="Hausmann B."/>
        </authorList>
    </citation>
    <scope>NUCLEOTIDE SEQUENCE [LARGE SCALE GENOMIC DNA]</scope>
    <source>
        <strain evidence="3">Peat soil MAG SbA5</strain>
    </source>
</reference>
<feature type="region of interest" description="Disordered" evidence="1">
    <location>
        <begin position="1"/>
        <end position="39"/>
    </location>
</feature>
<evidence type="ECO:0000313" key="3">
    <source>
        <dbReference type="Proteomes" id="UP000239735"/>
    </source>
</evidence>
<gene>
    <name evidence="2" type="ORF">SBA5_540066</name>
</gene>
<dbReference type="AlphaFoldDB" id="A0A2N9LST6"/>
<evidence type="ECO:0000313" key="2">
    <source>
        <dbReference type="EMBL" id="SPE26308.1"/>
    </source>
</evidence>
<name>A0A2N9LST6_9BACT</name>
<proteinExistence type="predicted"/>
<accession>A0A2N9LST6</accession>
<evidence type="ECO:0000256" key="1">
    <source>
        <dbReference type="SAM" id="MobiDB-lite"/>
    </source>
</evidence>
<dbReference type="Proteomes" id="UP000239735">
    <property type="component" value="Unassembled WGS sequence"/>
</dbReference>